<organism evidence="5 6">
    <name type="scientific">Rhodococcus chondri</name>
    <dbReference type="NCBI Taxonomy" id="3065941"/>
    <lineage>
        <taxon>Bacteria</taxon>
        <taxon>Bacillati</taxon>
        <taxon>Actinomycetota</taxon>
        <taxon>Actinomycetes</taxon>
        <taxon>Mycobacteriales</taxon>
        <taxon>Nocardiaceae</taxon>
        <taxon>Rhodococcus</taxon>
    </lineage>
</organism>
<reference evidence="5 6" key="1">
    <citation type="submission" date="2023-08" db="EMBL/GenBank/DDBJ databases">
        <authorList>
            <person name="Girao M."/>
            <person name="Carvalho M.F."/>
        </authorList>
    </citation>
    <scope>NUCLEOTIDE SEQUENCE [LARGE SCALE GENOMIC DNA]</scope>
    <source>
        <strain evidence="5 6">CC-R104</strain>
    </source>
</reference>
<keyword evidence="2" id="KW-0238">DNA-binding</keyword>
<evidence type="ECO:0000256" key="2">
    <source>
        <dbReference type="ARBA" id="ARBA00023125"/>
    </source>
</evidence>
<accession>A0ABU7JQT1</accession>
<gene>
    <name evidence="5" type="ORF">Q8814_09655</name>
</gene>
<dbReference type="InterPro" id="IPR036388">
    <property type="entry name" value="WH-like_DNA-bd_sf"/>
</dbReference>
<name>A0ABU7JQT1_9NOCA</name>
<dbReference type="SMART" id="SM00421">
    <property type="entry name" value="HTH_LUXR"/>
    <property type="match status" value="1"/>
</dbReference>
<dbReference type="SUPFAM" id="SSF46894">
    <property type="entry name" value="C-terminal effector domain of the bipartite response regulators"/>
    <property type="match status" value="1"/>
</dbReference>
<evidence type="ECO:0000313" key="6">
    <source>
        <dbReference type="Proteomes" id="UP001331936"/>
    </source>
</evidence>
<keyword evidence="1" id="KW-0805">Transcription regulation</keyword>
<feature type="domain" description="HTH luxR-type" evidence="4">
    <location>
        <begin position="79"/>
        <end position="144"/>
    </location>
</feature>
<feature type="non-terminal residue" evidence="5">
    <location>
        <position position="1"/>
    </location>
</feature>
<evidence type="ECO:0000256" key="1">
    <source>
        <dbReference type="ARBA" id="ARBA00023015"/>
    </source>
</evidence>
<dbReference type="Proteomes" id="UP001331936">
    <property type="component" value="Unassembled WGS sequence"/>
</dbReference>
<sequence>TPAIRLWEERLAGPARLAVLMRAATFGARASTSGVFRARVCDTGGSWVVVRAAALADDGDESRTAVTIEPAADGELTELLFAGYTLTARERDVCAGVLRGYSTAEIAQDRGITPNTVHDHLKSVYAKTGAGSRTELVARLVGRHG</sequence>
<dbReference type="Gene3D" id="1.10.10.10">
    <property type="entry name" value="Winged helix-like DNA-binding domain superfamily/Winged helix DNA-binding domain"/>
    <property type="match status" value="1"/>
</dbReference>
<evidence type="ECO:0000313" key="5">
    <source>
        <dbReference type="EMBL" id="MEE2032370.1"/>
    </source>
</evidence>
<dbReference type="InterPro" id="IPR016032">
    <property type="entry name" value="Sig_transdc_resp-reg_C-effctor"/>
</dbReference>
<proteinExistence type="predicted"/>
<dbReference type="RefSeq" id="WP_330151791.1">
    <property type="nucleotide sequence ID" value="NZ_JAUZMZ010000042.1"/>
</dbReference>
<dbReference type="CDD" id="cd06170">
    <property type="entry name" value="LuxR_C_like"/>
    <property type="match status" value="1"/>
</dbReference>
<dbReference type="Pfam" id="PF00196">
    <property type="entry name" value="GerE"/>
    <property type="match status" value="1"/>
</dbReference>
<keyword evidence="6" id="KW-1185">Reference proteome</keyword>
<keyword evidence="3" id="KW-0804">Transcription</keyword>
<dbReference type="PANTHER" id="PTHR44688:SF16">
    <property type="entry name" value="DNA-BINDING TRANSCRIPTIONAL ACTIVATOR DEVR_DOSR"/>
    <property type="match status" value="1"/>
</dbReference>
<dbReference type="PROSITE" id="PS50043">
    <property type="entry name" value="HTH_LUXR_2"/>
    <property type="match status" value="1"/>
</dbReference>
<evidence type="ECO:0000256" key="3">
    <source>
        <dbReference type="ARBA" id="ARBA00023163"/>
    </source>
</evidence>
<dbReference type="PANTHER" id="PTHR44688">
    <property type="entry name" value="DNA-BINDING TRANSCRIPTIONAL ACTIVATOR DEVR_DOSR"/>
    <property type="match status" value="1"/>
</dbReference>
<dbReference type="PRINTS" id="PR00038">
    <property type="entry name" value="HTHLUXR"/>
</dbReference>
<protein>
    <submittedName>
        <fullName evidence="5">Helix-turn-helix transcriptional regulator</fullName>
    </submittedName>
</protein>
<dbReference type="EMBL" id="JAUZMZ010000042">
    <property type="protein sequence ID" value="MEE2032370.1"/>
    <property type="molecule type" value="Genomic_DNA"/>
</dbReference>
<comment type="caution">
    <text evidence="5">The sequence shown here is derived from an EMBL/GenBank/DDBJ whole genome shotgun (WGS) entry which is preliminary data.</text>
</comment>
<evidence type="ECO:0000259" key="4">
    <source>
        <dbReference type="PROSITE" id="PS50043"/>
    </source>
</evidence>
<dbReference type="InterPro" id="IPR000792">
    <property type="entry name" value="Tscrpt_reg_LuxR_C"/>
</dbReference>